<dbReference type="Gene3D" id="2.40.420.20">
    <property type="match status" value="1"/>
</dbReference>
<dbReference type="InterPro" id="IPR058792">
    <property type="entry name" value="Beta-barrel_RND_2"/>
</dbReference>
<dbReference type="Pfam" id="PF25917">
    <property type="entry name" value="BSH_RND"/>
    <property type="match status" value="1"/>
</dbReference>
<name>A0ABM7YJV0_9BURK</name>
<dbReference type="Proteomes" id="UP001057498">
    <property type="component" value="Chromosome"/>
</dbReference>
<dbReference type="PANTHER" id="PTHR30469">
    <property type="entry name" value="MULTIDRUG RESISTANCE PROTEIN MDTA"/>
    <property type="match status" value="1"/>
</dbReference>
<dbReference type="NCBIfam" id="TIGR01730">
    <property type="entry name" value="RND_mfp"/>
    <property type="match status" value="1"/>
</dbReference>
<dbReference type="Gene3D" id="1.10.287.470">
    <property type="entry name" value="Helix hairpin bin"/>
    <property type="match status" value="1"/>
</dbReference>
<comment type="similarity">
    <text evidence="1">Belongs to the membrane fusion protein (MFP) (TC 8.A.1) family.</text>
</comment>
<evidence type="ECO:0000313" key="4">
    <source>
        <dbReference type="EMBL" id="BDI04638.1"/>
    </source>
</evidence>
<dbReference type="InterPro" id="IPR058625">
    <property type="entry name" value="MdtA-like_BSH"/>
</dbReference>
<evidence type="ECO:0000259" key="3">
    <source>
        <dbReference type="Pfam" id="PF25954"/>
    </source>
</evidence>
<proteinExistence type="inferred from homology"/>
<accession>A0ABM7YJV0</accession>
<dbReference type="PANTHER" id="PTHR30469:SF15">
    <property type="entry name" value="HLYD FAMILY OF SECRETION PROTEINS"/>
    <property type="match status" value="1"/>
</dbReference>
<evidence type="ECO:0000313" key="5">
    <source>
        <dbReference type="Proteomes" id="UP001057498"/>
    </source>
</evidence>
<protein>
    <submittedName>
        <fullName evidence="4">RND transporter</fullName>
    </submittedName>
</protein>
<dbReference type="SUPFAM" id="SSF111369">
    <property type="entry name" value="HlyD-like secretion proteins"/>
    <property type="match status" value="1"/>
</dbReference>
<dbReference type="EMBL" id="AP025730">
    <property type="protein sequence ID" value="BDI04638.1"/>
    <property type="molecule type" value="Genomic_DNA"/>
</dbReference>
<evidence type="ECO:0000256" key="1">
    <source>
        <dbReference type="ARBA" id="ARBA00009477"/>
    </source>
</evidence>
<sequence>MRRRAVAVGGVSLVMLGALGWWAARAASGTTALSAAAAASAPMVLEFSAREVVTAQRLALPSVVEFSGALVAPGTAVVRAKAPGRLLSLAVAEGQRVRAGQVLGQIDQSELASRLREREAATEAARAQFTLAERQHRANEGLAAQQFIAPTALETSLSQMNAARAQWQSAQAQLDTLRLAQRDATLTAPIAGIVAKRQVLPGEQLAVEQAVLTIVDLARLELAGLVGTHEVARLRPGLAVQVQVEGHDQPAQARIERIAPAAEPGTRSIGVTVALPNPDERYRAGPYAVARVVLDDATPRLTLPATALTSASGQEHVWTLEAGKLMRRAVTTGRRDAASGRVELLAGLPEGVPVLLARFDNLREGAPARVRGEAAVPVPMAVSR</sequence>
<evidence type="ECO:0000259" key="2">
    <source>
        <dbReference type="Pfam" id="PF25917"/>
    </source>
</evidence>
<dbReference type="InterPro" id="IPR006143">
    <property type="entry name" value="RND_pump_MFP"/>
</dbReference>
<feature type="domain" description="Multidrug resistance protein MdtA-like barrel-sandwich hybrid" evidence="2">
    <location>
        <begin position="75"/>
        <end position="215"/>
    </location>
</feature>
<organism evidence="4 5">
    <name type="scientific">Sphaerotilus microaerophilus</name>
    <dbReference type="NCBI Taxonomy" id="2914710"/>
    <lineage>
        <taxon>Bacteria</taxon>
        <taxon>Pseudomonadati</taxon>
        <taxon>Pseudomonadota</taxon>
        <taxon>Betaproteobacteria</taxon>
        <taxon>Burkholderiales</taxon>
        <taxon>Sphaerotilaceae</taxon>
        <taxon>Sphaerotilus</taxon>
    </lineage>
</organism>
<feature type="domain" description="CusB-like beta-barrel" evidence="3">
    <location>
        <begin position="230"/>
        <end position="292"/>
    </location>
</feature>
<keyword evidence="5" id="KW-1185">Reference proteome</keyword>
<reference evidence="4" key="1">
    <citation type="submission" date="2022-04" db="EMBL/GenBank/DDBJ databases">
        <title>Whole genome sequence of Sphaerotilus sp. FB-5.</title>
        <authorList>
            <person name="Takeda M."/>
            <person name="Narihara S."/>
            <person name="Akimoto M."/>
            <person name="Akimoto R."/>
            <person name="Nishiyashiki S."/>
            <person name="Murakami T."/>
        </authorList>
    </citation>
    <scope>NUCLEOTIDE SEQUENCE</scope>
    <source>
        <strain evidence="4">FB-5</strain>
    </source>
</reference>
<dbReference type="Gene3D" id="2.40.50.100">
    <property type="match status" value="1"/>
</dbReference>
<gene>
    <name evidence="4" type="ORF">CATMQ487_16080</name>
</gene>
<dbReference type="RefSeq" id="WP_251972745.1">
    <property type="nucleotide sequence ID" value="NZ_AP025730.1"/>
</dbReference>
<dbReference type="Gene3D" id="2.40.30.170">
    <property type="match status" value="1"/>
</dbReference>
<dbReference type="Pfam" id="PF25954">
    <property type="entry name" value="Beta-barrel_RND_2"/>
    <property type="match status" value="1"/>
</dbReference>